<dbReference type="AlphaFoldDB" id="A0A1F7SGD0"/>
<evidence type="ECO:0008006" key="4">
    <source>
        <dbReference type="Google" id="ProtNLM"/>
    </source>
</evidence>
<proteinExistence type="predicted"/>
<feature type="transmembrane region" description="Helical" evidence="1">
    <location>
        <begin position="223"/>
        <end position="243"/>
    </location>
</feature>
<reference evidence="2 3" key="1">
    <citation type="journal article" date="2016" name="Nat. Commun.">
        <title>Thousands of microbial genomes shed light on interconnected biogeochemical processes in an aquifer system.</title>
        <authorList>
            <person name="Anantharaman K."/>
            <person name="Brown C.T."/>
            <person name="Hug L.A."/>
            <person name="Sharon I."/>
            <person name="Castelle C.J."/>
            <person name="Probst A.J."/>
            <person name="Thomas B.C."/>
            <person name="Singh A."/>
            <person name="Wilkins M.J."/>
            <person name="Karaoz U."/>
            <person name="Brodie E.L."/>
            <person name="Williams K.H."/>
            <person name="Hubbard S.S."/>
            <person name="Banfield J.F."/>
        </authorList>
    </citation>
    <scope>NUCLEOTIDE SEQUENCE [LARGE SCALE GENOMIC DNA]</scope>
</reference>
<evidence type="ECO:0000313" key="3">
    <source>
        <dbReference type="Proteomes" id="UP000178082"/>
    </source>
</evidence>
<protein>
    <recommendedName>
        <fullName evidence="4">Membrane protein 6-pyruvoyl-tetrahydropterin synthase-related domain-containing protein</fullName>
    </recommendedName>
</protein>
<feature type="transmembrane region" description="Helical" evidence="1">
    <location>
        <begin position="184"/>
        <end position="211"/>
    </location>
</feature>
<dbReference type="EMBL" id="MGDI01000029">
    <property type="protein sequence ID" value="OGL52819.1"/>
    <property type="molecule type" value="Genomic_DNA"/>
</dbReference>
<dbReference type="Proteomes" id="UP000178082">
    <property type="component" value="Unassembled WGS sequence"/>
</dbReference>
<evidence type="ECO:0000313" key="2">
    <source>
        <dbReference type="EMBL" id="OGL52819.1"/>
    </source>
</evidence>
<feature type="transmembrane region" description="Helical" evidence="1">
    <location>
        <begin position="127"/>
        <end position="143"/>
    </location>
</feature>
<sequence>MLFNSVCSYFWSKINYVIIIFSAIILFRPLFEKGFPVLVDNPVHLAETLYLIENLLPKYHWINGWCPADFAGFPILLYHYILGKLLIAGMNIFLGIQVITAYKLMMLVSIIFPACTLFLLFSKICGKLPATFSALFFILHINNIEKILEGMWNNYFSLGFLPLFILTIIRLFDSISIKYVPCAAILLSLTFMSHQYVAIAECIFAIIYFAVSLIIDRRNILHIFFMLFAIGILSAAVSLFYLFPIIDTSKSAPANRAIGVDQIKPVSSIYYFSKDLLNIPKTISIKNQLVKGNIREFCNGILNNIWINIAMLFFNIVAILGIRNMLFNKGSVYRKISISCGVFIGVMLIVASDIWRVVPFLNNMPFSAGIENSHFILFSHFGLLYFASFGIKYLLELKKEIMKITLFVMATLFIAGLLALSAHFKENQFFLTSENLREFDDIKRFWDWTGRNIDGSKMRIWIQRTKGNSKNEILNNSHILSLTQNFSGVNHIGAWYGFQQRIGKLVDTENKKIFGMRTNNLREEILIKRMYLFNTGYMAVVENNLKKLLDNFAQFEKSADIGFITVFKLKNFNPMWIEFIQGKGIASFGKLAPQNISVNITTFETDIIMRIKIQNHPYWKAYMDGVPTKLEDDEFGLMKIRIKNKGHHELKLVYKSINIFSILISIISLLVCLVLILFFKVERAKVCY</sequence>
<comment type="caution">
    <text evidence="2">The sequence shown here is derived from an EMBL/GenBank/DDBJ whole genome shotgun (WGS) entry which is preliminary data.</text>
</comment>
<feature type="transmembrane region" description="Helical" evidence="1">
    <location>
        <begin position="659"/>
        <end position="679"/>
    </location>
</feature>
<keyword evidence="1" id="KW-0812">Transmembrane</keyword>
<feature type="transmembrane region" description="Helical" evidence="1">
    <location>
        <begin position="155"/>
        <end position="172"/>
    </location>
</feature>
<accession>A0A1F7SGD0</accession>
<feature type="transmembrane region" description="Helical" evidence="1">
    <location>
        <begin position="12"/>
        <end position="31"/>
    </location>
</feature>
<keyword evidence="1" id="KW-1133">Transmembrane helix</keyword>
<keyword evidence="1" id="KW-0472">Membrane</keyword>
<feature type="transmembrane region" description="Helical" evidence="1">
    <location>
        <begin position="101"/>
        <end position="121"/>
    </location>
</feature>
<organism evidence="2 3">
    <name type="scientific">Candidatus Schekmanbacteria bacterium RIFCSPLOWO2_12_FULL_38_15</name>
    <dbReference type="NCBI Taxonomy" id="1817883"/>
    <lineage>
        <taxon>Bacteria</taxon>
        <taxon>Candidatus Schekmaniibacteriota</taxon>
    </lineage>
</organism>
<evidence type="ECO:0000256" key="1">
    <source>
        <dbReference type="SAM" id="Phobius"/>
    </source>
</evidence>
<feature type="transmembrane region" description="Helical" evidence="1">
    <location>
        <begin position="305"/>
        <end position="324"/>
    </location>
</feature>
<name>A0A1F7SGD0_9BACT</name>
<dbReference type="STRING" id="1817883.A3G31_00275"/>
<feature type="transmembrane region" description="Helical" evidence="1">
    <location>
        <begin position="404"/>
        <end position="424"/>
    </location>
</feature>
<feature type="transmembrane region" description="Helical" evidence="1">
    <location>
        <begin position="336"/>
        <end position="355"/>
    </location>
</feature>
<feature type="transmembrane region" description="Helical" evidence="1">
    <location>
        <begin position="375"/>
        <end position="395"/>
    </location>
</feature>
<gene>
    <name evidence="2" type="ORF">A3G31_00275</name>
</gene>